<dbReference type="SUPFAM" id="SSF50630">
    <property type="entry name" value="Acid proteases"/>
    <property type="match status" value="1"/>
</dbReference>
<organism evidence="3 4">
    <name type="scientific">Quercus rubra</name>
    <name type="common">Northern red oak</name>
    <name type="synonym">Quercus borealis</name>
    <dbReference type="NCBI Taxonomy" id="3512"/>
    <lineage>
        <taxon>Eukaryota</taxon>
        <taxon>Viridiplantae</taxon>
        <taxon>Streptophyta</taxon>
        <taxon>Embryophyta</taxon>
        <taxon>Tracheophyta</taxon>
        <taxon>Spermatophyta</taxon>
        <taxon>Magnoliopsida</taxon>
        <taxon>eudicotyledons</taxon>
        <taxon>Gunneridae</taxon>
        <taxon>Pentapetalae</taxon>
        <taxon>rosids</taxon>
        <taxon>fabids</taxon>
        <taxon>Fagales</taxon>
        <taxon>Fagaceae</taxon>
        <taxon>Quercus</taxon>
    </lineage>
</organism>
<evidence type="ECO:0000313" key="4">
    <source>
        <dbReference type="Proteomes" id="UP001324115"/>
    </source>
</evidence>
<feature type="region of interest" description="Disordered" evidence="1">
    <location>
        <begin position="46"/>
        <end position="88"/>
    </location>
</feature>
<gene>
    <name evidence="3" type="ORF">RGQ29_000080</name>
</gene>
<protein>
    <recommendedName>
        <fullName evidence="2">Retrotransposon gag domain-containing protein</fullName>
    </recommendedName>
</protein>
<dbReference type="Gene3D" id="2.40.70.10">
    <property type="entry name" value="Acid Proteases"/>
    <property type="match status" value="1"/>
</dbReference>
<reference evidence="3 4" key="1">
    <citation type="journal article" date="2023" name="G3 (Bethesda)">
        <title>A haplotype-resolved chromosome-scale genome for Quercus rubra L. provides insights into the genetics of adaptive traits for red oak species.</title>
        <authorList>
            <person name="Kapoor B."/>
            <person name="Jenkins J."/>
            <person name="Schmutz J."/>
            <person name="Zhebentyayeva T."/>
            <person name="Kuelheim C."/>
            <person name="Coggeshall M."/>
            <person name="Heim C."/>
            <person name="Lasky J.R."/>
            <person name="Leites L."/>
            <person name="Islam-Faridi N."/>
            <person name="Romero-Severson J."/>
            <person name="DeLeo V.L."/>
            <person name="Lucas S.M."/>
            <person name="Lazic D."/>
            <person name="Gailing O."/>
            <person name="Carlson J."/>
            <person name="Staton M."/>
        </authorList>
    </citation>
    <scope>NUCLEOTIDE SEQUENCE [LARGE SCALE GENOMIC DNA]</scope>
    <source>
        <strain evidence="3">Pseudo-F2</strain>
    </source>
</reference>
<dbReference type="CDD" id="cd00303">
    <property type="entry name" value="retropepsin_like"/>
    <property type="match status" value="1"/>
</dbReference>
<feature type="compositionally biased region" description="Basic and acidic residues" evidence="1">
    <location>
        <begin position="302"/>
        <end position="323"/>
    </location>
</feature>
<evidence type="ECO:0000313" key="3">
    <source>
        <dbReference type="EMBL" id="KAK4605629.1"/>
    </source>
</evidence>
<evidence type="ECO:0000256" key="1">
    <source>
        <dbReference type="SAM" id="MobiDB-lite"/>
    </source>
</evidence>
<keyword evidence="4" id="KW-1185">Reference proteome</keyword>
<name>A0AAN7GBP9_QUERU</name>
<feature type="region of interest" description="Disordered" evidence="1">
    <location>
        <begin position="292"/>
        <end position="331"/>
    </location>
</feature>
<dbReference type="InterPro" id="IPR005162">
    <property type="entry name" value="Retrotrans_gag_dom"/>
</dbReference>
<feature type="compositionally biased region" description="Basic and acidic residues" evidence="1">
    <location>
        <begin position="66"/>
        <end position="75"/>
    </location>
</feature>
<dbReference type="Pfam" id="PF03732">
    <property type="entry name" value="Retrotrans_gag"/>
    <property type="match status" value="1"/>
</dbReference>
<feature type="region of interest" description="Disordered" evidence="1">
    <location>
        <begin position="836"/>
        <end position="895"/>
    </location>
</feature>
<dbReference type="PANTHER" id="PTHR33437:SF2">
    <property type="entry name" value="OS06G0361200 PROTEIN"/>
    <property type="match status" value="1"/>
</dbReference>
<accession>A0AAN7GBP9</accession>
<sequence>MPVMMTNTSTMEEKMAEMEQRVTLLTKALEEKDVKIATLMNKLEVQDSGESSLGPEHPPRFTLKGEIARGDKGKGGEGTSQHGHSTSMASISVQQLQDMITNTIRAQYGGSSTSSLMYSKPYTKRIDNMRMPNGYQPPKFLQFDGKGNPKQHVAHFVETCENAGTQGGLFVKQFVRSLKGNAFDWYTDLEPESIDSWEQLEREFLNRFYSTRRTVSMMELTNTKQWKDEPVVDYIHRWRSLSLDCKDRLSEISAVEMCIQGMHWGLLYILQGIKPRTFEELATRAHDMELSISSHGNMKPPVPEERKERREVRKNDRNVKSNIKDSMNINPAPVKISTKNVKANEKRPEGGQQREMRRSSLKEWEQKVYPFLDADMPEMLEQLLKLQLIVLPECKRPEEMGKVDDPNYCKYHRIISHPIQKCFVLKELIMKLAKERKIDLDFNDVAQSNLVTFSCGLPICMSPTTKQGANTMLIQFGSLKPVPVQLSQEASDYNDDKRSTVDEEEGWTMVTRRRWKKRRTFPLYLITQESRKAQNQIQPWSREGSDKRQRRLGTRMYDNPRQTQKPRKLITLEEFFPRKFFQNNSAEAVHTVTRCEIQDEKEDVNHGGPSETLTSLEEFQSRVDEVEPLQSSTPPKEVLTQALEKPEMCTPSTNTLRQTQECYACSPDLTFTDEDLLLGSKPHNRPLYVSGYAREQKIDRILIDGGSAVNILPKMTMRRLGLTMEELSHSRLVIQGFNQGGQRAIGMIHLELVIGELASNVLFHVIDAKTTYNMLLGRPWIHGNGIVPSTLHQCFKYLQSGIKKVNADLKPFAETEAHFADAKFYVEDDIPNEVLPVEIPSRESKQSEKEHDKLVTRKDIPAPKKGPECGNDHSSESTSNSVRAKISTPSNNPPLLRYVPLSHRKKGQSPFAECLQSIAGMGRPTAKLTMEDVAILKENHVMPLTSSTNPLPSKPLNGFVRSSQCLTEHGTLPSEQTKEWFDPKAYQLLAKAGYDFSKQGDLGKLIPKVTGEKTHGLSKTQSKMRLEGYEIPIPKIGLGYTPEQPAQIWIKKRSNASSSQYITMEVDESSNQRKYHSSSRVSVFDRIEALSSRITVFDRLNTTCVTQNRDTLACKSVFDRLGATKRPVDSHSQNPINFEVQREKKADDEICSSIPSRMKRNSTLDISTEGSLKVKRRTIVHTSQSLVHKEQIEEVSSSFHITVEEDTLPDAEATNEEVDEAPPALEDGVQATIDELNEINLGTTEEPRPTFISALLTPEEEEGYLKLLVEYKDVFAWTYKEFSRSTDRI</sequence>
<dbReference type="EMBL" id="JAXUIC010000001">
    <property type="protein sequence ID" value="KAK4605629.1"/>
    <property type="molecule type" value="Genomic_DNA"/>
</dbReference>
<dbReference type="Proteomes" id="UP001324115">
    <property type="component" value="Unassembled WGS sequence"/>
</dbReference>
<feature type="compositionally biased region" description="Polar residues" evidence="1">
    <location>
        <begin position="79"/>
        <end position="88"/>
    </location>
</feature>
<evidence type="ECO:0000259" key="2">
    <source>
        <dbReference type="Pfam" id="PF03732"/>
    </source>
</evidence>
<feature type="compositionally biased region" description="Polar residues" evidence="1">
    <location>
        <begin position="876"/>
        <end position="890"/>
    </location>
</feature>
<dbReference type="InterPro" id="IPR021109">
    <property type="entry name" value="Peptidase_aspartic_dom_sf"/>
</dbReference>
<comment type="caution">
    <text evidence="3">The sequence shown here is derived from an EMBL/GenBank/DDBJ whole genome shotgun (WGS) entry which is preliminary data.</text>
</comment>
<dbReference type="PANTHER" id="PTHR33437">
    <property type="entry name" value="OS06G0361200 PROTEIN"/>
    <property type="match status" value="1"/>
</dbReference>
<feature type="domain" description="Retrotransposon gag" evidence="2">
    <location>
        <begin position="174"/>
        <end position="263"/>
    </location>
</feature>
<feature type="compositionally biased region" description="Basic and acidic residues" evidence="1">
    <location>
        <begin position="840"/>
        <end position="875"/>
    </location>
</feature>
<proteinExistence type="predicted"/>